<evidence type="ECO:0000313" key="3">
    <source>
        <dbReference type="Proteomes" id="UP000537592"/>
    </source>
</evidence>
<dbReference type="EMBL" id="JACICC010000017">
    <property type="protein sequence ID" value="MBB3811366.1"/>
    <property type="molecule type" value="Genomic_DNA"/>
</dbReference>
<evidence type="ECO:0000313" key="2">
    <source>
        <dbReference type="EMBL" id="MBB3811366.1"/>
    </source>
</evidence>
<dbReference type="InterPro" id="IPR045641">
    <property type="entry name" value="SrpI-like"/>
</dbReference>
<feature type="domain" description="Cyclic nucleotide-binding" evidence="1">
    <location>
        <begin position="90"/>
        <end position="185"/>
    </location>
</feature>
<name>A0A7W5Z8G9_9HYPH</name>
<keyword evidence="3" id="KW-1185">Reference proteome</keyword>
<dbReference type="PROSITE" id="PS50042">
    <property type="entry name" value="CNMP_BINDING_3"/>
    <property type="match status" value="1"/>
</dbReference>
<comment type="caution">
    <text evidence="2">The sequence shown here is derived from an EMBL/GenBank/DDBJ whole genome shotgun (WGS) entry which is preliminary data.</text>
</comment>
<dbReference type="NCBIfam" id="NF041163">
    <property type="entry name" value="encap_f2b"/>
    <property type="match status" value="1"/>
</dbReference>
<gene>
    <name evidence="2" type="ORF">FHS81_003480</name>
</gene>
<dbReference type="InterPro" id="IPR000595">
    <property type="entry name" value="cNMP-bd_dom"/>
</dbReference>
<accession>A0A7W5Z8G9</accession>
<dbReference type="CDD" id="cd00038">
    <property type="entry name" value="CAP_ED"/>
    <property type="match status" value="1"/>
</dbReference>
<dbReference type="RefSeq" id="WP_183754758.1">
    <property type="nucleotide sequence ID" value="NZ_JACICC010000017.1"/>
</dbReference>
<dbReference type="InterPro" id="IPR049817">
    <property type="entry name" value="Encap_f2b"/>
</dbReference>
<protein>
    <recommendedName>
        <fullName evidence="1">Cyclic nucleotide-binding domain-containing protein</fullName>
    </recommendedName>
</protein>
<dbReference type="SMART" id="SM00100">
    <property type="entry name" value="cNMP"/>
    <property type="match status" value="1"/>
</dbReference>
<dbReference type="NCBIfam" id="NF041162">
    <property type="entry name" value="encap_f2a"/>
    <property type="match status" value="1"/>
</dbReference>
<dbReference type="InterPro" id="IPR049822">
    <property type="entry name" value="Encap_f2a"/>
</dbReference>
<reference evidence="2 3" key="1">
    <citation type="submission" date="2020-08" db="EMBL/GenBank/DDBJ databases">
        <title>Genomic Encyclopedia of Type Strains, Phase IV (KMG-IV): sequencing the most valuable type-strain genomes for metagenomic binning, comparative biology and taxonomic classification.</title>
        <authorList>
            <person name="Goeker M."/>
        </authorList>
    </citation>
    <scope>NUCLEOTIDE SEQUENCE [LARGE SCALE GENOMIC DNA]</scope>
    <source>
        <strain evidence="2 3">DSM 28760</strain>
    </source>
</reference>
<dbReference type="Pfam" id="PF00027">
    <property type="entry name" value="cNMP_binding"/>
    <property type="match status" value="1"/>
</dbReference>
<sequence length="471" mass="51062">MTASSLGQGGQRSVSAPAARNLATATVTVVQNTERTPRWLHRLLPWVDVAGGVYRVNRRKVLSAREGAIVVVGEGDKLTVTPESLTAIPAFTGISPDELKKVSGLFTVNHFDAGKKLAEAGSGSRKLFIVAEGTVEQTGPNPFGGKLRQRLIGAGGYFGHRTLLEDSPNATTAIALTPTTVLTLDIAKIDEQPELRQAIARSNDEQHALAAHTNEWGEAIIDVLSGHSGEPALPTTFVDYAEHPREYHLSTIQTVLQTHTRVTDLYSNEIDQLREQVRLTVDAIKEREEWELINNPEFGLLREVAPVNRVPTRSGAPTPDDLDELLARVWKKPGFFLAHPRAIAAFGREATRRGVPPVIVHLFGAPFLTWRGVPLVPSNKLPVSGGYNGEPETTTILLLRVGEADQGVVGLQKAGVTGEVEPGLSVRYAGTDDHSIASHIITRYFSAAVLVEDAIARLDNVLIGRYHDYPA</sequence>
<proteinExistence type="predicted"/>
<dbReference type="AlphaFoldDB" id="A0A7W5Z8G9"/>
<dbReference type="SUPFAM" id="SSF51206">
    <property type="entry name" value="cAMP-binding domain-like"/>
    <property type="match status" value="1"/>
</dbReference>
<organism evidence="2 3">
    <name type="scientific">Pseudochelatococcus contaminans</name>
    <dbReference type="NCBI Taxonomy" id="1538103"/>
    <lineage>
        <taxon>Bacteria</taxon>
        <taxon>Pseudomonadati</taxon>
        <taxon>Pseudomonadota</taxon>
        <taxon>Alphaproteobacteria</taxon>
        <taxon>Hyphomicrobiales</taxon>
        <taxon>Chelatococcaceae</taxon>
        <taxon>Pseudochelatococcus</taxon>
    </lineage>
</organism>
<dbReference type="InterPro" id="IPR014710">
    <property type="entry name" value="RmlC-like_jellyroll"/>
</dbReference>
<dbReference type="Pfam" id="PF19307">
    <property type="entry name" value="SrpI-like"/>
    <property type="match status" value="1"/>
</dbReference>
<evidence type="ECO:0000259" key="1">
    <source>
        <dbReference type="PROSITE" id="PS50042"/>
    </source>
</evidence>
<dbReference type="InterPro" id="IPR018490">
    <property type="entry name" value="cNMP-bd_dom_sf"/>
</dbReference>
<dbReference type="Proteomes" id="UP000537592">
    <property type="component" value="Unassembled WGS sequence"/>
</dbReference>
<dbReference type="Gene3D" id="2.60.120.10">
    <property type="entry name" value="Jelly Rolls"/>
    <property type="match status" value="1"/>
</dbReference>